<proteinExistence type="predicted"/>
<keyword evidence="2" id="KW-1185">Reference proteome</keyword>
<evidence type="ECO:0000313" key="1">
    <source>
        <dbReference type="EMBL" id="TPX15469.1"/>
    </source>
</evidence>
<gene>
    <name evidence="1" type="ORF">E0L32_004449</name>
</gene>
<dbReference type="InParanoid" id="A0A507BDN4"/>
<protein>
    <submittedName>
        <fullName evidence="1">Uncharacterized protein</fullName>
    </submittedName>
</protein>
<accession>A0A507BDN4</accession>
<dbReference type="AlphaFoldDB" id="A0A507BDN4"/>
<dbReference type="EMBL" id="SKBQ01000021">
    <property type="protein sequence ID" value="TPX15469.1"/>
    <property type="molecule type" value="Genomic_DNA"/>
</dbReference>
<name>A0A507BDN4_9PEZI</name>
<dbReference type="Proteomes" id="UP000319257">
    <property type="component" value="Unassembled WGS sequence"/>
</dbReference>
<comment type="caution">
    <text evidence="1">The sequence shown here is derived from an EMBL/GenBank/DDBJ whole genome shotgun (WGS) entry which is preliminary data.</text>
</comment>
<reference evidence="1 2" key="1">
    <citation type="submission" date="2019-06" db="EMBL/GenBank/DDBJ databases">
        <title>Draft genome sequence of the filamentous fungus Phialemoniopsis curvata isolated from diesel fuel.</title>
        <authorList>
            <person name="Varaljay V.A."/>
            <person name="Lyon W.J."/>
            <person name="Crouch A.L."/>
            <person name="Drake C.E."/>
            <person name="Hollomon J.M."/>
            <person name="Nadeau L.J."/>
            <person name="Nunn H.S."/>
            <person name="Stevenson B.S."/>
            <person name="Bojanowski C.L."/>
            <person name="Crookes-Goodson W.J."/>
        </authorList>
    </citation>
    <scope>NUCLEOTIDE SEQUENCE [LARGE SCALE GENOMIC DNA]</scope>
    <source>
        <strain evidence="1 2">D216</strain>
    </source>
</reference>
<organism evidence="1 2">
    <name type="scientific">Thyridium curvatum</name>
    <dbReference type="NCBI Taxonomy" id="1093900"/>
    <lineage>
        <taxon>Eukaryota</taxon>
        <taxon>Fungi</taxon>
        <taxon>Dikarya</taxon>
        <taxon>Ascomycota</taxon>
        <taxon>Pezizomycotina</taxon>
        <taxon>Sordariomycetes</taxon>
        <taxon>Sordariomycetidae</taxon>
        <taxon>Thyridiales</taxon>
        <taxon>Thyridiaceae</taxon>
        <taxon>Thyridium</taxon>
    </lineage>
</organism>
<sequence length="242" mass="27067">MVFVKWKYNAATTLATLEVTLTTSPTLSLSDPNATLDVTLTARIAEAAPDHQGEPVTFAVHRSAFEVFGDDEGGVDMFARGAFGTICGVDGEGQATGRKISLGFFRVNEIMRSDAADLRERGLTFLTVPGDGTEARATHRLGWERIFRHEETLSKADLRPGERFKMGVNDGYLGTSWWCFGDLEGDLAGKRFHQWTTDTFGEEKPDDEFVREGNWVLGRDPKFLHWTVHKDDERCSIFQIVE</sequence>
<dbReference type="OrthoDB" id="2968825at2759"/>
<dbReference type="GeneID" id="41971896"/>
<evidence type="ECO:0000313" key="2">
    <source>
        <dbReference type="Proteomes" id="UP000319257"/>
    </source>
</evidence>
<dbReference type="RefSeq" id="XP_030997180.1">
    <property type="nucleotide sequence ID" value="XM_031138861.1"/>
</dbReference>